<protein>
    <submittedName>
        <fullName evidence="2">Uncharacterized protein</fullName>
    </submittedName>
</protein>
<sequence length="86" mass="9366">MKNNFLLGLVLGIIAPVLSYCLTVFTDLQMQLFPSKPAGFYVLAATVNLVGAWMAHKRGFDKIATGLILATFLGMMALIFTKNISI</sequence>
<keyword evidence="1" id="KW-1133">Transmembrane helix</keyword>
<evidence type="ECO:0000313" key="3">
    <source>
        <dbReference type="Proteomes" id="UP000326921"/>
    </source>
</evidence>
<dbReference type="KEGG" id="sphe:GFH32_00085"/>
<evidence type="ECO:0000313" key="2">
    <source>
        <dbReference type="EMBL" id="QGA24820.1"/>
    </source>
</evidence>
<dbReference type="EMBL" id="CP045652">
    <property type="protein sequence ID" value="QGA24820.1"/>
    <property type="molecule type" value="Genomic_DNA"/>
</dbReference>
<gene>
    <name evidence="2" type="ORF">GFH32_00085</name>
</gene>
<name>A0A5Q0QC73_9SPHI</name>
<evidence type="ECO:0000256" key="1">
    <source>
        <dbReference type="SAM" id="Phobius"/>
    </source>
</evidence>
<organism evidence="2 3">
    <name type="scientific">Sphingobacterium zhuxiongii</name>
    <dbReference type="NCBI Taxonomy" id="2662364"/>
    <lineage>
        <taxon>Bacteria</taxon>
        <taxon>Pseudomonadati</taxon>
        <taxon>Bacteroidota</taxon>
        <taxon>Sphingobacteriia</taxon>
        <taxon>Sphingobacteriales</taxon>
        <taxon>Sphingobacteriaceae</taxon>
        <taxon>Sphingobacterium</taxon>
    </lineage>
</organism>
<keyword evidence="3" id="KW-1185">Reference proteome</keyword>
<proteinExistence type="predicted"/>
<feature type="transmembrane region" description="Helical" evidence="1">
    <location>
        <begin position="63"/>
        <end position="81"/>
    </location>
</feature>
<keyword evidence="1" id="KW-0812">Transmembrane</keyword>
<dbReference type="RefSeq" id="WP_153509144.1">
    <property type="nucleotide sequence ID" value="NZ_CP045652.1"/>
</dbReference>
<dbReference type="Proteomes" id="UP000326921">
    <property type="component" value="Chromosome"/>
</dbReference>
<reference evidence="2 3" key="1">
    <citation type="submission" date="2019-10" db="EMBL/GenBank/DDBJ databases">
        <authorList>
            <person name="Dong K."/>
        </authorList>
    </citation>
    <scope>NUCLEOTIDE SEQUENCE [LARGE SCALE GENOMIC DNA]</scope>
    <source>
        <strain evidence="3">dk4302</strain>
    </source>
</reference>
<accession>A0A5Q0QC73</accession>
<feature type="transmembrane region" description="Helical" evidence="1">
    <location>
        <begin position="38"/>
        <end position="56"/>
    </location>
</feature>
<keyword evidence="1" id="KW-0472">Membrane</keyword>
<dbReference type="AlphaFoldDB" id="A0A5Q0QC73"/>